<dbReference type="EMBL" id="CAVLEF010000010">
    <property type="protein sequence ID" value="CAK1548103.1"/>
    <property type="molecule type" value="Genomic_DNA"/>
</dbReference>
<evidence type="ECO:0000313" key="3">
    <source>
        <dbReference type="Proteomes" id="UP001497472"/>
    </source>
</evidence>
<dbReference type="Proteomes" id="UP001497472">
    <property type="component" value="Unassembled WGS sequence"/>
</dbReference>
<keyword evidence="3" id="KW-1185">Reference proteome</keyword>
<evidence type="ECO:0000313" key="2">
    <source>
        <dbReference type="EMBL" id="CAK1548103.1"/>
    </source>
</evidence>
<reference evidence="2 3" key="1">
    <citation type="submission" date="2023-11" db="EMBL/GenBank/DDBJ databases">
        <authorList>
            <person name="Okamura Y."/>
        </authorList>
    </citation>
    <scope>NUCLEOTIDE SEQUENCE [LARGE SCALE GENOMIC DNA]</scope>
</reference>
<feature type="compositionally biased region" description="Polar residues" evidence="1">
    <location>
        <begin position="58"/>
        <end position="75"/>
    </location>
</feature>
<gene>
    <name evidence="2" type="ORF">LNINA_LOCUS7523</name>
</gene>
<dbReference type="AlphaFoldDB" id="A0AAV1JFK2"/>
<protein>
    <submittedName>
        <fullName evidence="2">Uncharacterized protein</fullName>
    </submittedName>
</protein>
<name>A0AAV1JFK2_9NEOP</name>
<accession>A0AAV1JFK2</accession>
<sequence length="75" mass="8236">MAVRSQNPGNKICISNDVCRQIIPEHELEAIKVCPKQIFADDISHSADDGLKVGQPSGLDNTTSLNTLSRPQEYK</sequence>
<feature type="region of interest" description="Disordered" evidence="1">
    <location>
        <begin position="46"/>
        <end position="75"/>
    </location>
</feature>
<comment type="caution">
    <text evidence="2">The sequence shown here is derived from an EMBL/GenBank/DDBJ whole genome shotgun (WGS) entry which is preliminary data.</text>
</comment>
<evidence type="ECO:0000256" key="1">
    <source>
        <dbReference type="SAM" id="MobiDB-lite"/>
    </source>
</evidence>
<proteinExistence type="predicted"/>
<organism evidence="2 3">
    <name type="scientific">Leptosia nina</name>
    <dbReference type="NCBI Taxonomy" id="320188"/>
    <lineage>
        <taxon>Eukaryota</taxon>
        <taxon>Metazoa</taxon>
        <taxon>Ecdysozoa</taxon>
        <taxon>Arthropoda</taxon>
        <taxon>Hexapoda</taxon>
        <taxon>Insecta</taxon>
        <taxon>Pterygota</taxon>
        <taxon>Neoptera</taxon>
        <taxon>Endopterygota</taxon>
        <taxon>Lepidoptera</taxon>
        <taxon>Glossata</taxon>
        <taxon>Ditrysia</taxon>
        <taxon>Papilionoidea</taxon>
        <taxon>Pieridae</taxon>
        <taxon>Pierinae</taxon>
        <taxon>Leptosia</taxon>
    </lineage>
</organism>